<feature type="transmembrane region" description="Helical" evidence="7">
    <location>
        <begin position="398"/>
        <end position="417"/>
    </location>
</feature>
<feature type="domain" description="Major facilitator superfamily (MFS) profile" evidence="8">
    <location>
        <begin position="49"/>
        <end position="451"/>
    </location>
</feature>
<feature type="transmembrane region" description="Helical" evidence="7">
    <location>
        <begin position="363"/>
        <end position="386"/>
    </location>
</feature>
<reference evidence="9" key="2">
    <citation type="journal article" date="2023" name="IMA Fungus">
        <title>Comparative genomic study of the Penicillium genus elucidates a diverse pangenome and 15 lateral gene transfer events.</title>
        <authorList>
            <person name="Petersen C."/>
            <person name="Sorensen T."/>
            <person name="Nielsen M.R."/>
            <person name="Sondergaard T.E."/>
            <person name="Sorensen J.L."/>
            <person name="Fitzpatrick D.A."/>
            <person name="Frisvad J.C."/>
            <person name="Nielsen K.L."/>
        </authorList>
    </citation>
    <scope>NUCLEOTIDE SEQUENCE</scope>
    <source>
        <strain evidence="9">IBT 29677</strain>
    </source>
</reference>
<dbReference type="InterPro" id="IPR005829">
    <property type="entry name" value="Sugar_transporter_CS"/>
</dbReference>
<dbReference type="SUPFAM" id="SSF103473">
    <property type="entry name" value="MFS general substrate transporter"/>
    <property type="match status" value="1"/>
</dbReference>
<feature type="transmembrane region" description="Helical" evidence="7">
    <location>
        <begin position="328"/>
        <end position="351"/>
    </location>
</feature>
<evidence type="ECO:0000256" key="7">
    <source>
        <dbReference type="SAM" id="Phobius"/>
    </source>
</evidence>
<accession>A0A9W9W5A5</accession>
<comment type="similarity">
    <text evidence="2">Belongs to the major facilitator superfamily. Sugar transporter (TC 2.A.1.1) family.</text>
</comment>
<sequence>MSPGYQLLDDSVQPPATMFSLKQTKLIRPPPDIDPSQPRPGSTSYLYAVTVFVSLGAFLFGYDQGVMGVIVADQRWIDLMQPANSWVTGTVVSLYDVGCFIGAMSLGYLADPLGRERTLSIACMVFIVGALIQAASYTITQITIGRVILGFGVGACAGGVPLYVAELSPPAIRGRIVAIEQMILCFGELVAFWLNYGFNFLEMDDWWRIPSPFKFCPHWSWPLAAEAAEIEMLEIMGSIEFEHTVSEASWGDMFKMPVLRVTLLGMGVQFLQQITGTNSILYYTPSLFERGGITNPRTANLATGGVGVVLFVFSWVPIFYFDRLGRKTWLQIGTVGMMGAMIGITVLQWHAEHNPGDSANYTIIMFPYLFYVFFNISWGVGSWTYAAEIFPVSMRAKGNALTTASLWAACYIVAQASPPIADAIGWGLYIIYTGICVVAFLFVRYCLVETRGRTLEEMSRLFGIESSLAERSGIKLATEEHIEDTHASTSNL</sequence>
<name>A0A9W9W5A5_9EURO</name>
<evidence type="ECO:0000256" key="3">
    <source>
        <dbReference type="ARBA" id="ARBA00022448"/>
    </source>
</evidence>
<organism evidence="9 10">
    <name type="scientific">Penicillium cosmopolitanum</name>
    <dbReference type="NCBI Taxonomy" id="1131564"/>
    <lineage>
        <taxon>Eukaryota</taxon>
        <taxon>Fungi</taxon>
        <taxon>Dikarya</taxon>
        <taxon>Ascomycota</taxon>
        <taxon>Pezizomycotina</taxon>
        <taxon>Eurotiomycetes</taxon>
        <taxon>Eurotiomycetidae</taxon>
        <taxon>Eurotiales</taxon>
        <taxon>Aspergillaceae</taxon>
        <taxon>Penicillium</taxon>
    </lineage>
</organism>
<comment type="caution">
    <text evidence="9">The sequence shown here is derived from an EMBL/GenBank/DDBJ whole genome shotgun (WGS) entry which is preliminary data.</text>
</comment>
<dbReference type="EMBL" id="JAPZBU010000005">
    <property type="protein sequence ID" value="KAJ5403734.1"/>
    <property type="molecule type" value="Genomic_DNA"/>
</dbReference>
<dbReference type="InterPro" id="IPR005828">
    <property type="entry name" value="MFS_sugar_transport-like"/>
</dbReference>
<dbReference type="PRINTS" id="PR00171">
    <property type="entry name" value="SUGRTRNSPORT"/>
</dbReference>
<reference evidence="9" key="1">
    <citation type="submission" date="2022-12" db="EMBL/GenBank/DDBJ databases">
        <authorList>
            <person name="Petersen C."/>
        </authorList>
    </citation>
    <scope>NUCLEOTIDE SEQUENCE</scope>
    <source>
        <strain evidence="9">IBT 29677</strain>
    </source>
</reference>
<keyword evidence="3" id="KW-0813">Transport</keyword>
<evidence type="ECO:0000256" key="4">
    <source>
        <dbReference type="ARBA" id="ARBA00022692"/>
    </source>
</evidence>
<evidence type="ECO:0000256" key="2">
    <source>
        <dbReference type="ARBA" id="ARBA00010992"/>
    </source>
</evidence>
<gene>
    <name evidence="9" type="ORF">N7509_003605</name>
</gene>
<protein>
    <submittedName>
        <fullName evidence="9">Sugar transporter</fullName>
    </submittedName>
</protein>
<dbReference type="InterPro" id="IPR036259">
    <property type="entry name" value="MFS_trans_sf"/>
</dbReference>
<evidence type="ECO:0000256" key="5">
    <source>
        <dbReference type="ARBA" id="ARBA00022989"/>
    </source>
</evidence>
<proteinExistence type="inferred from homology"/>
<keyword evidence="9" id="KW-0762">Sugar transport</keyword>
<evidence type="ECO:0000259" key="8">
    <source>
        <dbReference type="PROSITE" id="PS50850"/>
    </source>
</evidence>
<feature type="transmembrane region" description="Helical" evidence="7">
    <location>
        <begin position="301"/>
        <end position="321"/>
    </location>
</feature>
<feature type="transmembrane region" description="Helical" evidence="7">
    <location>
        <begin position="176"/>
        <end position="198"/>
    </location>
</feature>
<feature type="transmembrane region" description="Helical" evidence="7">
    <location>
        <begin position="83"/>
        <end position="107"/>
    </location>
</feature>
<dbReference type="InterPro" id="IPR020846">
    <property type="entry name" value="MFS_dom"/>
</dbReference>
<evidence type="ECO:0000313" key="9">
    <source>
        <dbReference type="EMBL" id="KAJ5403734.1"/>
    </source>
</evidence>
<keyword evidence="6 7" id="KW-0472">Membrane</keyword>
<evidence type="ECO:0000313" key="10">
    <source>
        <dbReference type="Proteomes" id="UP001147747"/>
    </source>
</evidence>
<dbReference type="Proteomes" id="UP001147747">
    <property type="component" value="Unassembled WGS sequence"/>
</dbReference>
<comment type="subcellular location">
    <subcellularLocation>
        <location evidence="1">Membrane</location>
        <topology evidence="1">Multi-pass membrane protein</topology>
    </subcellularLocation>
</comment>
<evidence type="ECO:0000256" key="1">
    <source>
        <dbReference type="ARBA" id="ARBA00004141"/>
    </source>
</evidence>
<dbReference type="PANTHER" id="PTHR48022">
    <property type="entry name" value="PLASTIDIC GLUCOSE TRANSPORTER 4"/>
    <property type="match status" value="1"/>
</dbReference>
<keyword evidence="4 7" id="KW-0812">Transmembrane</keyword>
<feature type="transmembrane region" description="Helical" evidence="7">
    <location>
        <begin position="119"/>
        <end position="140"/>
    </location>
</feature>
<dbReference type="GO" id="GO:0016020">
    <property type="term" value="C:membrane"/>
    <property type="evidence" value="ECO:0007669"/>
    <property type="project" value="UniProtKB-SubCell"/>
</dbReference>
<dbReference type="OrthoDB" id="6612291at2759"/>
<evidence type="ECO:0000256" key="6">
    <source>
        <dbReference type="ARBA" id="ARBA00023136"/>
    </source>
</evidence>
<dbReference type="GeneID" id="81367222"/>
<feature type="transmembrane region" description="Helical" evidence="7">
    <location>
        <begin position="147"/>
        <end position="164"/>
    </location>
</feature>
<dbReference type="PROSITE" id="PS50850">
    <property type="entry name" value="MFS"/>
    <property type="match status" value="1"/>
</dbReference>
<dbReference type="Pfam" id="PF00083">
    <property type="entry name" value="Sugar_tr"/>
    <property type="match status" value="2"/>
</dbReference>
<feature type="transmembrane region" description="Helical" evidence="7">
    <location>
        <begin position="423"/>
        <end position="443"/>
    </location>
</feature>
<dbReference type="RefSeq" id="XP_056490976.1">
    <property type="nucleotide sequence ID" value="XM_056628242.1"/>
</dbReference>
<keyword evidence="5 7" id="KW-1133">Transmembrane helix</keyword>
<dbReference type="AlphaFoldDB" id="A0A9W9W5A5"/>
<dbReference type="PROSITE" id="PS00217">
    <property type="entry name" value="SUGAR_TRANSPORT_2"/>
    <property type="match status" value="1"/>
</dbReference>
<keyword evidence="10" id="KW-1185">Reference proteome</keyword>
<dbReference type="PANTHER" id="PTHR48022:SF2">
    <property type="entry name" value="PLASTIDIC GLUCOSE TRANSPORTER 4"/>
    <property type="match status" value="1"/>
</dbReference>
<feature type="transmembrane region" description="Helical" evidence="7">
    <location>
        <begin position="44"/>
        <end position="62"/>
    </location>
</feature>
<dbReference type="InterPro" id="IPR050360">
    <property type="entry name" value="MFS_Sugar_Transporters"/>
</dbReference>
<dbReference type="GO" id="GO:0005351">
    <property type="term" value="F:carbohydrate:proton symporter activity"/>
    <property type="evidence" value="ECO:0007669"/>
    <property type="project" value="TreeGrafter"/>
</dbReference>
<dbReference type="Gene3D" id="1.20.1250.20">
    <property type="entry name" value="MFS general substrate transporter like domains"/>
    <property type="match status" value="2"/>
</dbReference>
<feature type="transmembrane region" description="Helical" evidence="7">
    <location>
        <begin position="261"/>
        <end position="281"/>
    </location>
</feature>
<dbReference type="InterPro" id="IPR003663">
    <property type="entry name" value="Sugar/inositol_transpt"/>
</dbReference>